<comment type="caution">
    <text evidence="7">The sequence shown here is derived from an EMBL/GenBank/DDBJ whole genome shotgun (WGS) entry which is preliminary data.</text>
</comment>
<dbReference type="InterPro" id="IPR012001">
    <property type="entry name" value="Thiamin_PyroP_enz_TPP-bd_dom"/>
</dbReference>
<dbReference type="SUPFAM" id="SSF52518">
    <property type="entry name" value="Thiamin diphosphate-binding fold (THDP-binding)"/>
    <property type="match status" value="2"/>
</dbReference>
<dbReference type="Pfam" id="PF02775">
    <property type="entry name" value="TPP_enzyme_C"/>
    <property type="match status" value="1"/>
</dbReference>
<name>A0ABX2EMU3_9BURK</name>
<feature type="domain" description="Thiamine pyrophosphate enzyme central" evidence="4">
    <location>
        <begin position="197"/>
        <end position="333"/>
    </location>
</feature>
<evidence type="ECO:0000259" key="5">
    <source>
        <dbReference type="Pfam" id="PF02775"/>
    </source>
</evidence>
<evidence type="ECO:0000256" key="2">
    <source>
        <dbReference type="ARBA" id="ARBA00023052"/>
    </source>
</evidence>
<dbReference type="SUPFAM" id="SSF52467">
    <property type="entry name" value="DHS-like NAD/FAD-binding domain"/>
    <property type="match status" value="1"/>
</dbReference>
<organism evidence="7 8">
    <name type="scientific">Pseudaquabacterium terrae</name>
    <dbReference type="NCBI Taxonomy" id="2732868"/>
    <lineage>
        <taxon>Bacteria</taxon>
        <taxon>Pseudomonadati</taxon>
        <taxon>Pseudomonadota</taxon>
        <taxon>Betaproteobacteria</taxon>
        <taxon>Burkholderiales</taxon>
        <taxon>Sphaerotilaceae</taxon>
        <taxon>Pseudaquabacterium</taxon>
    </lineage>
</organism>
<feature type="domain" description="Thiamine pyrophosphate enzyme TPP-binding" evidence="5">
    <location>
        <begin position="389"/>
        <end position="543"/>
    </location>
</feature>
<comment type="similarity">
    <text evidence="1 3">Belongs to the TPP enzyme family.</text>
</comment>
<reference evidence="7 8" key="1">
    <citation type="submission" date="2020-05" db="EMBL/GenBank/DDBJ databases">
        <title>Aquincola sp. isolate from soil.</title>
        <authorList>
            <person name="Han J."/>
            <person name="Kim D.-U."/>
        </authorList>
    </citation>
    <scope>NUCLEOTIDE SEQUENCE [LARGE SCALE GENOMIC DNA]</scope>
    <source>
        <strain evidence="7 8">S2</strain>
    </source>
</reference>
<dbReference type="NCBIfam" id="NF006052">
    <property type="entry name" value="PRK08199.1"/>
    <property type="match status" value="1"/>
</dbReference>
<evidence type="ECO:0000256" key="3">
    <source>
        <dbReference type="RuleBase" id="RU362132"/>
    </source>
</evidence>
<dbReference type="Gene3D" id="3.40.50.1220">
    <property type="entry name" value="TPP-binding domain"/>
    <property type="match status" value="1"/>
</dbReference>
<dbReference type="InterPro" id="IPR011766">
    <property type="entry name" value="TPP_enzyme_TPP-bd"/>
</dbReference>
<gene>
    <name evidence="7" type="ORF">HLB44_23015</name>
</gene>
<dbReference type="InterPro" id="IPR029061">
    <property type="entry name" value="THDP-binding"/>
</dbReference>
<dbReference type="InterPro" id="IPR029035">
    <property type="entry name" value="DHS-like_NAD/FAD-binding_dom"/>
</dbReference>
<dbReference type="EMBL" id="JABRWJ010000007">
    <property type="protein sequence ID" value="NRF69880.1"/>
    <property type="molecule type" value="Genomic_DNA"/>
</dbReference>
<keyword evidence="8" id="KW-1185">Reference proteome</keyword>
<dbReference type="PANTHER" id="PTHR18968:SF120">
    <property type="entry name" value="ACETOLACTATE SYNTHASE LARGE SUBUNIT"/>
    <property type="match status" value="1"/>
</dbReference>
<dbReference type="CDD" id="cd00568">
    <property type="entry name" value="TPP_enzymes"/>
    <property type="match status" value="1"/>
</dbReference>
<dbReference type="Pfam" id="PF02776">
    <property type="entry name" value="TPP_enzyme_N"/>
    <property type="match status" value="1"/>
</dbReference>
<evidence type="ECO:0000313" key="7">
    <source>
        <dbReference type="EMBL" id="NRF69880.1"/>
    </source>
</evidence>
<dbReference type="InterPro" id="IPR012000">
    <property type="entry name" value="Thiamin_PyroP_enz_cen_dom"/>
</dbReference>
<accession>A0ABX2EMU3</accession>
<dbReference type="Gene3D" id="3.40.50.970">
    <property type="match status" value="2"/>
</dbReference>
<dbReference type="InterPro" id="IPR045229">
    <property type="entry name" value="TPP_enz"/>
</dbReference>
<proteinExistence type="inferred from homology"/>
<keyword evidence="2 3" id="KW-0786">Thiamine pyrophosphate</keyword>
<evidence type="ECO:0000259" key="4">
    <source>
        <dbReference type="Pfam" id="PF00205"/>
    </source>
</evidence>
<feature type="domain" description="Thiamine pyrophosphate enzyme N-terminal TPP-binding" evidence="6">
    <location>
        <begin position="6"/>
        <end position="121"/>
    </location>
</feature>
<dbReference type="PANTHER" id="PTHR18968">
    <property type="entry name" value="THIAMINE PYROPHOSPHATE ENZYMES"/>
    <property type="match status" value="1"/>
</dbReference>
<dbReference type="Proteomes" id="UP000737171">
    <property type="component" value="Unassembled WGS sequence"/>
</dbReference>
<dbReference type="Pfam" id="PF00205">
    <property type="entry name" value="TPP_enzyme_M"/>
    <property type="match status" value="1"/>
</dbReference>
<dbReference type="CDD" id="cd07035">
    <property type="entry name" value="TPP_PYR_POX_like"/>
    <property type="match status" value="1"/>
</dbReference>
<sequence length="569" mass="61344">MTSRLAGHALVECLIEQGITTAFGVPGESYLAVLDGFHEHRERIRFIACRQEGGAAFMAEAQGKLSGRPGICFVTRGPGATNASIGLHTAFQDSTPMILFIGQVASDQRDREAFQEVDYRQMFGPGTLGMAKWVGEIHDPQRLPEYVARAFHTALQGRPGPVVLVLPEDMLTQPITAPVLPRTEPAQAWPAPGGLRDLRSLLLEAQRPFVIAGGTGWDAEAAKALERFAENWQLPVGCGFRFQDTFDNRHPLYAGDVGIGINPKLAQRVKDADLIIALGVRLGEMTTSGYTLLTPPRPKQKLVHIHAGPEELGRVYHADLMLQAAMPAAAKALESLTAPPTLAWGPWTEAAHADYEANHAAPAVEPLDMAVVMKTVQRLAPADTVYTNGAGNYSGWLHRYVRYYGLQHHGRTQLAPTSGAMGYGVPAAVAAALLHPERTVINVAGDGDFLMTGQELATATGYGANRGAGRLISLVVDNGTYGTIRMHQEREYPGRVSGSDLFNPDFAALATAYGWRAARVNRTEDFEAAFAEGLQPGAPMLIHLKLDADVSTSRSTLSAIREAARRAGH</sequence>
<evidence type="ECO:0000313" key="8">
    <source>
        <dbReference type="Proteomes" id="UP000737171"/>
    </source>
</evidence>
<dbReference type="RefSeq" id="WP_173127679.1">
    <property type="nucleotide sequence ID" value="NZ_JABRWJ010000007.1"/>
</dbReference>
<evidence type="ECO:0000256" key="1">
    <source>
        <dbReference type="ARBA" id="ARBA00007812"/>
    </source>
</evidence>
<protein>
    <submittedName>
        <fullName evidence="7">Thiamine pyrophosphate-binding protein</fullName>
    </submittedName>
</protein>
<evidence type="ECO:0000259" key="6">
    <source>
        <dbReference type="Pfam" id="PF02776"/>
    </source>
</evidence>